<name>A0A0K1EM56_CHOCO</name>
<dbReference type="AlphaFoldDB" id="A0A0K1EM56"/>
<feature type="transmembrane region" description="Helical" evidence="2">
    <location>
        <begin position="50"/>
        <end position="67"/>
    </location>
</feature>
<feature type="compositionally biased region" description="Low complexity" evidence="1">
    <location>
        <begin position="11"/>
        <end position="24"/>
    </location>
</feature>
<dbReference type="KEGG" id="ccro:CMC5_062120"/>
<dbReference type="STRING" id="52.CMC5_062120"/>
<dbReference type="RefSeq" id="WP_245677843.1">
    <property type="nucleotide sequence ID" value="NZ_CP012159.1"/>
</dbReference>
<evidence type="ECO:0000256" key="1">
    <source>
        <dbReference type="SAM" id="MobiDB-lite"/>
    </source>
</evidence>
<evidence type="ECO:0000256" key="2">
    <source>
        <dbReference type="SAM" id="Phobius"/>
    </source>
</evidence>
<accession>A0A0K1EM56</accession>
<evidence type="ECO:0008006" key="5">
    <source>
        <dbReference type="Google" id="ProtNLM"/>
    </source>
</evidence>
<proteinExistence type="predicted"/>
<evidence type="ECO:0000313" key="3">
    <source>
        <dbReference type="EMBL" id="AKT41990.1"/>
    </source>
</evidence>
<organism evidence="3 4">
    <name type="scientific">Chondromyces crocatus</name>
    <dbReference type="NCBI Taxonomy" id="52"/>
    <lineage>
        <taxon>Bacteria</taxon>
        <taxon>Pseudomonadati</taxon>
        <taxon>Myxococcota</taxon>
        <taxon>Polyangia</taxon>
        <taxon>Polyangiales</taxon>
        <taxon>Polyangiaceae</taxon>
        <taxon>Chondromyces</taxon>
    </lineage>
</organism>
<feature type="region of interest" description="Disordered" evidence="1">
    <location>
        <begin position="1"/>
        <end position="36"/>
    </location>
</feature>
<dbReference type="EMBL" id="CP012159">
    <property type="protein sequence ID" value="AKT41990.1"/>
    <property type="molecule type" value="Genomic_DNA"/>
</dbReference>
<keyword evidence="2" id="KW-0812">Transmembrane</keyword>
<keyword evidence="4" id="KW-1185">Reference proteome</keyword>
<protein>
    <recommendedName>
        <fullName evidence="5">CcmD family protein</fullName>
    </recommendedName>
</protein>
<reference evidence="3 4" key="1">
    <citation type="submission" date="2015-07" db="EMBL/GenBank/DDBJ databases">
        <title>Genome analysis of myxobacterium Chondromyces crocatus Cm c5 reveals a high potential for natural compound synthesis and the genetic basis for the loss of fruiting body formation.</title>
        <authorList>
            <person name="Zaburannyi N."/>
            <person name="Bunk B."/>
            <person name="Maier J."/>
            <person name="Overmann J."/>
            <person name="Mueller R."/>
        </authorList>
    </citation>
    <scope>NUCLEOTIDE SEQUENCE [LARGE SCALE GENOMIC DNA]</scope>
    <source>
        <strain evidence="3 4">Cm c5</strain>
    </source>
</reference>
<feature type="compositionally biased region" description="Polar residues" evidence="1">
    <location>
        <begin position="1"/>
        <end position="10"/>
    </location>
</feature>
<gene>
    <name evidence="3" type="ORF">CMC5_062120</name>
</gene>
<dbReference type="Proteomes" id="UP000067626">
    <property type="component" value="Chromosome"/>
</dbReference>
<keyword evidence="2" id="KW-1133">Transmembrane helix</keyword>
<evidence type="ECO:0000313" key="4">
    <source>
        <dbReference type="Proteomes" id="UP000067626"/>
    </source>
</evidence>
<keyword evidence="2" id="KW-0472">Membrane</keyword>
<sequence length="95" mass="10216">MTPLPTNAQDTAATTATPKSATPTVEERGQAFRPVQGGEMQSGEMLLVEAYAAIWIIAFALIALSWVRQKKLDTRVDTLEAALRRARSEKGAEGG</sequence>